<dbReference type="HOGENOM" id="CLU_163367_0_0_5"/>
<dbReference type="RefSeq" id="WP_038689666.1">
    <property type="nucleotide sequence ID" value="NZ_CP006986.1"/>
</dbReference>
<protein>
    <recommendedName>
        <fullName evidence="3">Nodulation protein</fullName>
    </recommendedName>
</protein>
<evidence type="ECO:0008006" key="3">
    <source>
        <dbReference type="Google" id="ProtNLM"/>
    </source>
</evidence>
<dbReference type="OrthoDB" id="8420657at2"/>
<proteinExistence type="predicted"/>
<evidence type="ECO:0000313" key="2">
    <source>
        <dbReference type="Proteomes" id="UP000027180"/>
    </source>
</evidence>
<organism evidence="1 2">
    <name type="scientific">Rhizobium etli bv. mimosae str. IE4771</name>
    <dbReference type="NCBI Taxonomy" id="1432050"/>
    <lineage>
        <taxon>Bacteria</taxon>
        <taxon>Pseudomonadati</taxon>
        <taxon>Pseudomonadota</taxon>
        <taxon>Alphaproteobacteria</taxon>
        <taxon>Hyphomicrobiales</taxon>
        <taxon>Rhizobiaceae</taxon>
        <taxon>Rhizobium/Agrobacterium group</taxon>
        <taxon>Rhizobium</taxon>
    </lineage>
</organism>
<evidence type="ECO:0000313" key="1">
    <source>
        <dbReference type="EMBL" id="AIC27847.1"/>
    </source>
</evidence>
<dbReference type="EMBL" id="CP006986">
    <property type="protein sequence ID" value="AIC27847.1"/>
    <property type="molecule type" value="Genomic_DNA"/>
</dbReference>
<accession>A0A060I1Z0</accession>
<dbReference type="KEGG" id="rei:IE4771_CH02748"/>
<name>A0A060I1Z0_RHIET</name>
<gene>
    <name evidence="1" type="ORF">IE4771_CH02748</name>
</gene>
<dbReference type="AlphaFoldDB" id="A0A060I1Z0"/>
<reference evidence="1 2" key="1">
    <citation type="submission" date="2013-12" db="EMBL/GenBank/DDBJ databases">
        <title>Complete genome sequence of Rhizobium etli bv. mimosae IE4771.</title>
        <authorList>
            <person name="Bustos P."/>
            <person name="Santamaria R.I."/>
            <person name="Lozano L."/>
            <person name="Ormeno-Orrillo E."/>
            <person name="Rogel M.A."/>
            <person name="Romero D."/>
            <person name="Cevallos M.A."/>
            <person name="Martinez-Romero E."/>
            <person name="Gonzalez V."/>
        </authorList>
    </citation>
    <scope>NUCLEOTIDE SEQUENCE [LARGE SCALE GENOMIC DNA]</scope>
    <source>
        <strain evidence="1 2">IE4771</strain>
    </source>
</reference>
<dbReference type="Proteomes" id="UP000027180">
    <property type="component" value="Chromosome"/>
</dbReference>
<sequence length="93" mass="10256">MIRKEGIAPIARHAAEQGLARLMMRLPATRATIRAAAASRPHLYELCGAYGEACSVLDRMRKDRSADPAIIAEYEIICAEIEADVLRSLFGDR</sequence>